<dbReference type="AlphaFoldDB" id="A0AAD4DPZ9"/>
<dbReference type="PROSITE" id="PS00086">
    <property type="entry name" value="CYTOCHROME_P450"/>
    <property type="match status" value="1"/>
</dbReference>
<dbReference type="GO" id="GO:0005506">
    <property type="term" value="F:iron ion binding"/>
    <property type="evidence" value="ECO:0007669"/>
    <property type="project" value="InterPro"/>
</dbReference>
<evidence type="ECO:0000313" key="9">
    <source>
        <dbReference type="EMBL" id="KAG1888963.1"/>
    </source>
</evidence>
<gene>
    <name evidence="9" type="ORF">F5891DRAFT_1199019</name>
</gene>
<evidence type="ECO:0000256" key="5">
    <source>
        <dbReference type="ARBA" id="ARBA00023002"/>
    </source>
</evidence>
<keyword evidence="10" id="KW-1185">Reference proteome</keyword>
<keyword evidence="7 8" id="KW-0503">Monooxygenase</keyword>
<comment type="caution">
    <text evidence="9">The sequence shown here is derived from an EMBL/GenBank/DDBJ whole genome shotgun (WGS) entry which is preliminary data.</text>
</comment>
<evidence type="ECO:0000256" key="7">
    <source>
        <dbReference type="ARBA" id="ARBA00023033"/>
    </source>
</evidence>
<evidence type="ECO:0000256" key="2">
    <source>
        <dbReference type="ARBA" id="ARBA00010617"/>
    </source>
</evidence>
<evidence type="ECO:0000256" key="8">
    <source>
        <dbReference type="RuleBase" id="RU000461"/>
    </source>
</evidence>
<organism evidence="9 10">
    <name type="scientific">Suillus fuscotomentosus</name>
    <dbReference type="NCBI Taxonomy" id="1912939"/>
    <lineage>
        <taxon>Eukaryota</taxon>
        <taxon>Fungi</taxon>
        <taxon>Dikarya</taxon>
        <taxon>Basidiomycota</taxon>
        <taxon>Agaricomycotina</taxon>
        <taxon>Agaricomycetes</taxon>
        <taxon>Agaricomycetidae</taxon>
        <taxon>Boletales</taxon>
        <taxon>Suillineae</taxon>
        <taxon>Suillaceae</taxon>
        <taxon>Suillus</taxon>
    </lineage>
</organism>
<keyword evidence="6 8" id="KW-0408">Iron</keyword>
<keyword evidence="4 8" id="KW-0479">Metal-binding</keyword>
<keyword evidence="5 8" id="KW-0560">Oxidoreductase</keyword>
<reference evidence="9" key="1">
    <citation type="journal article" date="2020" name="New Phytol.">
        <title>Comparative genomics reveals dynamic genome evolution in host specialist ectomycorrhizal fungi.</title>
        <authorList>
            <person name="Lofgren L.A."/>
            <person name="Nguyen N.H."/>
            <person name="Vilgalys R."/>
            <person name="Ruytinx J."/>
            <person name="Liao H.L."/>
            <person name="Branco S."/>
            <person name="Kuo A."/>
            <person name="LaButti K."/>
            <person name="Lipzen A."/>
            <person name="Andreopoulos W."/>
            <person name="Pangilinan J."/>
            <person name="Riley R."/>
            <person name="Hundley H."/>
            <person name="Na H."/>
            <person name="Barry K."/>
            <person name="Grigoriev I.V."/>
            <person name="Stajich J.E."/>
            <person name="Kennedy P.G."/>
        </authorList>
    </citation>
    <scope>NUCLEOTIDE SEQUENCE</scope>
    <source>
        <strain evidence="9">FC203</strain>
    </source>
</reference>
<evidence type="ECO:0000256" key="3">
    <source>
        <dbReference type="ARBA" id="ARBA00022617"/>
    </source>
</evidence>
<evidence type="ECO:0000256" key="1">
    <source>
        <dbReference type="ARBA" id="ARBA00001971"/>
    </source>
</evidence>
<evidence type="ECO:0008006" key="11">
    <source>
        <dbReference type="Google" id="ProtNLM"/>
    </source>
</evidence>
<accession>A0AAD4DPZ9</accession>
<dbReference type="GO" id="GO:0004497">
    <property type="term" value="F:monooxygenase activity"/>
    <property type="evidence" value="ECO:0007669"/>
    <property type="project" value="UniProtKB-KW"/>
</dbReference>
<dbReference type="InterPro" id="IPR036396">
    <property type="entry name" value="Cyt_P450_sf"/>
</dbReference>
<dbReference type="InterPro" id="IPR001128">
    <property type="entry name" value="Cyt_P450"/>
</dbReference>
<dbReference type="GeneID" id="64663001"/>
<evidence type="ECO:0000256" key="6">
    <source>
        <dbReference type="ARBA" id="ARBA00023004"/>
    </source>
</evidence>
<keyword evidence="3 8" id="KW-0349">Heme</keyword>
<evidence type="ECO:0000313" key="10">
    <source>
        <dbReference type="Proteomes" id="UP001195769"/>
    </source>
</evidence>
<dbReference type="GO" id="GO:0020037">
    <property type="term" value="F:heme binding"/>
    <property type="evidence" value="ECO:0007669"/>
    <property type="project" value="InterPro"/>
</dbReference>
<proteinExistence type="inferred from homology"/>
<sequence length="113" mass="12328">MLIKVVAYCSQEATVPRSNKSRADPRRWPPFAGLRESVGLRGDLSGVADGISVTVAAIGGFAHRATMQVVCAVITDLKFFTFGFGRRVCPGQHVANRSIFINTAVILWAFCWN</sequence>
<comment type="cofactor">
    <cofactor evidence="1">
        <name>heme</name>
        <dbReference type="ChEBI" id="CHEBI:30413"/>
    </cofactor>
</comment>
<dbReference type="Pfam" id="PF00067">
    <property type="entry name" value="p450"/>
    <property type="match status" value="1"/>
</dbReference>
<dbReference type="Proteomes" id="UP001195769">
    <property type="component" value="Unassembled WGS sequence"/>
</dbReference>
<comment type="similarity">
    <text evidence="2 8">Belongs to the cytochrome P450 family.</text>
</comment>
<dbReference type="InterPro" id="IPR050364">
    <property type="entry name" value="Cytochrome_P450_fung"/>
</dbReference>
<dbReference type="InterPro" id="IPR017972">
    <property type="entry name" value="Cyt_P450_CS"/>
</dbReference>
<name>A0AAD4DPZ9_9AGAM</name>
<dbReference type="GO" id="GO:0016705">
    <property type="term" value="F:oxidoreductase activity, acting on paired donors, with incorporation or reduction of molecular oxygen"/>
    <property type="evidence" value="ECO:0007669"/>
    <property type="project" value="InterPro"/>
</dbReference>
<protein>
    <recommendedName>
        <fullName evidence="11">Cytochrome P450</fullName>
    </recommendedName>
</protein>
<dbReference type="PANTHER" id="PTHR46300">
    <property type="entry name" value="P450, PUTATIVE (EUROFUNG)-RELATED-RELATED"/>
    <property type="match status" value="1"/>
</dbReference>
<dbReference type="SUPFAM" id="SSF48264">
    <property type="entry name" value="Cytochrome P450"/>
    <property type="match status" value="1"/>
</dbReference>
<dbReference type="RefSeq" id="XP_041217282.1">
    <property type="nucleotide sequence ID" value="XM_041368703.1"/>
</dbReference>
<dbReference type="EMBL" id="JABBWK010000172">
    <property type="protein sequence ID" value="KAG1888963.1"/>
    <property type="molecule type" value="Genomic_DNA"/>
</dbReference>
<evidence type="ECO:0000256" key="4">
    <source>
        <dbReference type="ARBA" id="ARBA00022723"/>
    </source>
</evidence>
<dbReference type="Gene3D" id="1.10.630.10">
    <property type="entry name" value="Cytochrome P450"/>
    <property type="match status" value="1"/>
</dbReference>